<dbReference type="PANTHER" id="PTHR10343">
    <property type="entry name" value="5'-AMP-ACTIVATED PROTEIN KINASE , BETA SUBUNIT"/>
    <property type="match status" value="1"/>
</dbReference>
<feature type="region of interest" description="Disordered" evidence="2">
    <location>
        <begin position="430"/>
        <end position="452"/>
    </location>
</feature>
<proteinExistence type="inferred from homology"/>
<dbReference type="OrthoDB" id="5976022at2759"/>
<evidence type="ECO:0000259" key="3">
    <source>
        <dbReference type="Pfam" id="PF16561"/>
    </source>
</evidence>
<feature type="compositionally biased region" description="Polar residues" evidence="2">
    <location>
        <begin position="306"/>
        <end position="320"/>
    </location>
</feature>
<reference evidence="5 7" key="2">
    <citation type="submission" date="2018-07" db="EMBL/GenBank/DDBJ databases">
        <title>Draft Genome Assemblies for Five Robust Yarrowia lipolytica Strains Exhibiting High Lipid Production and Pentose Sugar Utilization and Sugar Alcohol Secretion from Undetoxified Lignocellulosic Biomass Hydrolysates.</title>
        <authorList>
            <consortium name="DOE Joint Genome Institute"/>
            <person name="Walker C."/>
            <person name="Ryu S."/>
            <person name="Na H."/>
            <person name="Zane M."/>
            <person name="LaButti K."/>
            <person name="Lipzen A."/>
            <person name="Haridas S."/>
            <person name="Barry K."/>
            <person name="Grigoriev I.V."/>
            <person name="Quarterman J."/>
            <person name="Slininger P."/>
            <person name="Dien B."/>
            <person name="Trinh C.T."/>
        </authorList>
    </citation>
    <scope>NUCLEOTIDE SEQUENCE [LARGE SCALE GENOMIC DNA]</scope>
    <source>
        <strain evidence="5 7">YB392</strain>
    </source>
</reference>
<sequence length="597" mass="60413">MIEYTFVWPHSGSHIIVTGSFDNWTQSLTLSPSSAGHSHTVAIPVEKTLFKFVVDGEWKVDESFATETDEHGNINNVLSLEMLEQLEGDDIQEITQDIPGAFPHEEGVRPRDEGPYSAEGVSHDLQPSHLDPAAQSKLENALESKQAAVESGELAPIAGINRDVRGQDYGAPGAPVAVLVDSSAPGTAPVDSSASDPLGGADTSPTDSVDPLSKMESPKSPKSPSAKSPNKHAIPVASYGFPEKTETAAETGPSAAHASIPAAAAAHALTMHDLQPSALDPHAAATLDQTISTKYSAVESGAISPVDSTGQSRAVPSTPTRGRHDSEYDHVTELRDEAYSDKGDAHTQQSRDKGKARAEGNPTAPSVVPPSPGIGSGFDEVKPKKKDVAFGEVSEVGGSRFHENETAPSSPTPMSPHLASLAQREGIPLEGDSAGVSASASPSFGSPAASTKGGVGVGGGAGAGASIPTASTLDPSTASSVHSAAATKSVAPGTPSSTALNLNVPVGGSEGATTDSSVGGAAPIAAGTTAASAAPATPVASAPVAPTADVVAAPATASTHASVASAPATAADVTITAGSSKKEKRRSIFRRFKDKMF</sequence>
<dbReference type="Proteomes" id="UP000182444">
    <property type="component" value="Chromosome 1F"/>
</dbReference>
<evidence type="ECO:0000313" key="7">
    <source>
        <dbReference type="Proteomes" id="UP000256601"/>
    </source>
</evidence>
<feature type="region of interest" description="Disordered" evidence="2">
    <location>
        <begin position="302"/>
        <end position="382"/>
    </location>
</feature>
<dbReference type="KEGG" id="yli:2909023"/>
<dbReference type="VEuPathDB" id="FungiDB:YALI1_F06544g"/>
<dbReference type="Proteomes" id="UP000256601">
    <property type="component" value="Unassembled WGS sequence"/>
</dbReference>
<dbReference type="GO" id="GO:0031588">
    <property type="term" value="C:nucleotide-activated protein kinase complex"/>
    <property type="evidence" value="ECO:0007669"/>
    <property type="project" value="TreeGrafter"/>
</dbReference>
<dbReference type="Pfam" id="PF16561">
    <property type="entry name" value="AMPK1_CBM"/>
    <property type="match status" value="1"/>
</dbReference>
<feature type="compositionally biased region" description="Low complexity" evidence="2">
    <location>
        <begin position="433"/>
        <end position="450"/>
    </location>
</feature>
<dbReference type="GO" id="GO:0019901">
    <property type="term" value="F:protein kinase binding"/>
    <property type="evidence" value="ECO:0007669"/>
    <property type="project" value="TreeGrafter"/>
</dbReference>
<feature type="domain" description="AMP-activated protein kinase glycogen-binding" evidence="3">
    <location>
        <begin position="3"/>
        <end position="81"/>
    </location>
</feature>
<feature type="compositionally biased region" description="Low complexity" evidence="2">
    <location>
        <begin position="211"/>
        <end position="228"/>
    </location>
</feature>
<dbReference type="SUPFAM" id="SSF81296">
    <property type="entry name" value="E set domains"/>
    <property type="match status" value="1"/>
</dbReference>
<dbReference type="EMBL" id="CP017558">
    <property type="protein sequence ID" value="AOW06647.1"/>
    <property type="molecule type" value="Genomic_DNA"/>
</dbReference>
<feature type="region of interest" description="Disordered" evidence="2">
    <location>
        <begin position="101"/>
        <end position="129"/>
    </location>
</feature>
<feature type="compositionally biased region" description="Low complexity" evidence="2">
    <location>
        <begin position="554"/>
        <end position="571"/>
    </location>
</feature>
<dbReference type="RefSeq" id="XP_504985.1">
    <property type="nucleotide sequence ID" value="XM_504985.1"/>
</dbReference>
<name>A0A1D8NLZ4_YARLL</name>
<dbReference type="GO" id="GO:0007165">
    <property type="term" value="P:signal transduction"/>
    <property type="evidence" value="ECO:0007669"/>
    <property type="project" value="TreeGrafter"/>
</dbReference>
<protein>
    <recommendedName>
        <fullName evidence="3">AMP-activated protein kinase glycogen-binding domain-containing protein</fullName>
    </recommendedName>
</protein>
<dbReference type="GO" id="GO:0005737">
    <property type="term" value="C:cytoplasm"/>
    <property type="evidence" value="ECO:0007669"/>
    <property type="project" value="TreeGrafter"/>
</dbReference>
<dbReference type="VEuPathDB" id="FungiDB:YALI0_F04268g"/>
<dbReference type="EMBL" id="KZ857330">
    <property type="protein sequence ID" value="RDW27285.1"/>
    <property type="molecule type" value="Genomic_DNA"/>
</dbReference>
<dbReference type="CDD" id="cd02859">
    <property type="entry name" value="E_set_AMPKbeta_like_N"/>
    <property type="match status" value="1"/>
</dbReference>
<evidence type="ECO:0000313" key="5">
    <source>
        <dbReference type="EMBL" id="RDW27285.1"/>
    </source>
</evidence>
<feature type="region of interest" description="Disordered" evidence="2">
    <location>
        <begin position="554"/>
        <end position="586"/>
    </location>
</feature>
<dbReference type="Gene3D" id="2.60.40.10">
    <property type="entry name" value="Immunoglobulins"/>
    <property type="match status" value="1"/>
</dbReference>
<feature type="compositionally biased region" description="Basic and acidic residues" evidence="2">
    <location>
        <begin position="103"/>
        <end position="114"/>
    </location>
</feature>
<gene>
    <name evidence="5" type="ORF">B0I71DRAFT_129318</name>
    <name evidence="4" type="ORF">YALI1_F06544g</name>
</gene>
<feature type="compositionally biased region" description="Basic and acidic residues" evidence="2">
    <location>
        <begin position="322"/>
        <end position="358"/>
    </location>
</feature>
<dbReference type="InterPro" id="IPR032640">
    <property type="entry name" value="AMPK1_CBM"/>
</dbReference>
<dbReference type="GO" id="GO:0005634">
    <property type="term" value="C:nucleus"/>
    <property type="evidence" value="ECO:0007669"/>
    <property type="project" value="TreeGrafter"/>
</dbReference>
<accession>A0A1D8NLZ4</accession>
<feature type="region of interest" description="Disordered" evidence="2">
    <location>
        <begin position="484"/>
        <end position="517"/>
    </location>
</feature>
<comment type="similarity">
    <text evidence="1">Belongs to the CRP1/MDG1 family.</text>
</comment>
<dbReference type="InterPro" id="IPR050827">
    <property type="entry name" value="CRP1_MDG1_kinase"/>
</dbReference>
<feature type="region of interest" description="Disordered" evidence="2">
    <location>
        <begin position="394"/>
        <end position="417"/>
    </location>
</feature>
<dbReference type="GeneID" id="2909023"/>
<evidence type="ECO:0000256" key="1">
    <source>
        <dbReference type="ARBA" id="ARBA00038216"/>
    </source>
</evidence>
<evidence type="ECO:0000313" key="4">
    <source>
        <dbReference type="EMBL" id="AOW06647.1"/>
    </source>
</evidence>
<organism evidence="4 6">
    <name type="scientific">Yarrowia lipolytica</name>
    <name type="common">Candida lipolytica</name>
    <dbReference type="NCBI Taxonomy" id="4952"/>
    <lineage>
        <taxon>Eukaryota</taxon>
        <taxon>Fungi</taxon>
        <taxon>Dikarya</taxon>
        <taxon>Ascomycota</taxon>
        <taxon>Saccharomycotina</taxon>
        <taxon>Dipodascomycetes</taxon>
        <taxon>Dipodascales</taxon>
        <taxon>Dipodascales incertae sedis</taxon>
        <taxon>Yarrowia</taxon>
    </lineage>
</organism>
<evidence type="ECO:0000256" key="2">
    <source>
        <dbReference type="SAM" id="MobiDB-lite"/>
    </source>
</evidence>
<dbReference type="AlphaFoldDB" id="A0A1D8NLZ4"/>
<dbReference type="InterPro" id="IPR014756">
    <property type="entry name" value="Ig_E-set"/>
</dbReference>
<dbReference type="InterPro" id="IPR013783">
    <property type="entry name" value="Ig-like_fold"/>
</dbReference>
<dbReference type="PANTHER" id="PTHR10343:SF81">
    <property type="entry name" value="CRUCIFORM DNA-RECOGNIZING PROTEIN 1-RELATED"/>
    <property type="match status" value="1"/>
</dbReference>
<reference evidence="4 6" key="1">
    <citation type="journal article" date="2016" name="PLoS ONE">
        <title>Sequence Assembly of Yarrowia lipolytica Strain W29/CLIB89 Shows Transposable Element Diversity.</title>
        <authorList>
            <person name="Magnan C."/>
            <person name="Yu J."/>
            <person name="Chang I."/>
            <person name="Jahn E."/>
            <person name="Kanomata Y."/>
            <person name="Wu J."/>
            <person name="Zeller M."/>
            <person name="Oakes M."/>
            <person name="Baldi P."/>
            <person name="Sandmeyer S."/>
        </authorList>
    </citation>
    <scope>NUCLEOTIDE SEQUENCE [LARGE SCALE GENOMIC DNA]</scope>
    <source>
        <strain evidence="4">CLIB89</strain>
        <strain evidence="6">CLIB89(W29)</strain>
    </source>
</reference>
<feature type="region of interest" description="Disordered" evidence="2">
    <location>
        <begin position="182"/>
        <end position="235"/>
    </location>
</feature>
<evidence type="ECO:0000313" key="6">
    <source>
        <dbReference type="Proteomes" id="UP000182444"/>
    </source>
</evidence>
<dbReference type="eggNOG" id="KOG1616">
    <property type="taxonomic scope" value="Eukaryota"/>
</dbReference>
<dbReference type="OMA" id="GECESFA"/>